<dbReference type="SUPFAM" id="SSF56808">
    <property type="entry name" value="Ribosomal protein L1"/>
    <property type="match status" value="1"/>
</dbReference>
<dbReference type="RefSeq" id="XP_007604080.1">
    <property type="nucleotide sequence ID" value="XM_007604018.1"/>
</dbReference>
<proteinExistence type="inferred from homology"/>
<evidence type="ECO:0000256" key="3">
    <source>
        <dbReference type="ARBA" id="ARBA00023274"/>
    </source>
</evidence>
<dbReference type="OrthoDB" id="2449818at2759"/>
<dbReference type="InterPro" id="IPR023674">
    <property type="entry name" value="Ribosomal_uL1-like"/>
</dbReference>
<dbReference type="VEuPathDB" id="MicrosporidiaDB:VICG_00628"/>
<evidence type="ECO:0000313" key="5">
    <source>
        <dbReference type="Proteomes" id="UP000011082"/>
    </source>
</evidence>
<dbReference type="OMA" id="CVGHVNM"/>
<dbReference type="CDD" id="cd00403">
    <property type="entry name" value="Ribosomal_L1"/>
    <property type="match status" value="1"/>
</dbReference>
<accession>L2GNN5</accession>
<organism evidence="4 5">
    <name type="scientific">Vittaforma corneae (strain ATCC 50505)</name>
    <name type="common">Microsporidian parasite</name>
    <name type="synonym">Nosema corneum</name>
    <dbReference type="NCBI Taxonomy" id="993615"/>
    <lineage>
        <taxon>Eukaryota</taxon>
        <taxon>Fungi</taxon>
        <taxon>Fungi incertae sedis</taxon>
        <taxon>Microsporidia</taxon>
        <taxon>Nosematidae</taxon>
        <taxon>Vittaforma</taxon>
    </lineage>
</organism>
<dbReference type="InParanoid" id="L2GNN5"/>
<dbReference type="STRING" id="993615.L2GNN5"/>
<dbReference type="GO" id="GO:0006412">
    <property type="term" value="P:translation"/>
    <property type="evidence" value="ECO:0007669"/>
    <property type="project" value="InterPro"/>
</dbReference>
<dbReference type="GO" id="GO:0003723">
    <property type="term" value="F:RNA binding"/>
    <property type="evidence" value="ECO:0007669"/>
    <property type="project" value="InterPro"/>
</dbReference>
<sequence length="220" mass="25614">MANPKLEEKLKKVYFLEESIIPETVKQILESCKDKNETVQLQLNVKGYENRKDPKMTKDIAFPHVMRRDPSICVIGNANAQTVAEQLNIPFALVSNYEAKSLAREREDLIAKYKYFILCPDYQKAFNLRDILKKKKTHFMCQDASKLKEIYDSCLKTYRLKVKDWYALSFPVGHCQMTVDEIVENIKYGVQFLADNLKKGPQNIKDCYLKRTTGPNIKVY</sequence>
<dbReference type="Gene3D" id="3.30.190.20">
    <property type="match status" value="1"/>
</dbReference>
<dbReference type="Pfam" id="PF00687">
    <property type="entry name" value="Ribosomal_L1"/>
    <property type="match status" value="1"/>
</dbReference>
<gene>
    <name evidence="4" type="ORF">VICG_00628</name>
</gene>
<keyword evidence="2" id="KW-0689">Ribosomal protein</keyword>
<evidence type="ECO:0000256" key="1">
    <source>
        <dbReference type="ARBA" id="ARBA00010531"/>
    </source>
</evidence>
<dbReference type="GO" id="GO:0003735">
    <property type="term" value="F:structural constituent of ribosome"/>
    <property type="evidence" value="ECO:0007669"/>
    <property type="project" value="InterPro"/>
</dbReference>
<dbReference type="AlphaFoldDB" id="L2GNN5"/>
<evidence type="ECO:0000256" key="2">
    <source>
        <dbReference type="ARBA" id="ARBA00022980"/>
    </source>
</evidence>
<evidence type="ECO:0000313" key="4">
    <source>
        <dbReference type="EMBL" id="ELA42229.1"/>
    </source>
</evidence>
<dbReference type="FunCoup" id="L2GNN5">
    <property type="interactions" value="179"/>
</dbReference>
<keyword evidence="3" id="KW-0687">Ribonucleoprotein</keyword>
<dbReference type="PIRSF" id="PIRSF002155">
    <property type="entry name" value="Ribosomal_L1"/>
    <property type="match status" value="1"/>
</dbReference>
<dbReference type="GO" id="GO:0015934">
    <property type="term" value="C:large ribosomal subunit"/>
    <property type="evidence" value="ECO:0007669"/>
    <property type="project" value="InterPro"/>
</dbReference>
<dbReference type="EMBL" id="JH370133">
    <property type="protein sequence ID" value="ELA42229.1"/>
    <property type="molecule type" value="Genomic_DNA"/>
</dbReference>
<dbReference type="HOGENOM" id="CLU_062853_3_1_1"/>
<evidence type="ECO:0008006" key="6">
    <source>
        <dbReference type="Google" id="ProtNLM"/>
    </source>
</evidence>
<dbReference type="InterPro" id="IPR002143">
    <property type="entry name" value="Ribosomal_uL1"/>
</dbReference>
<comment type="similarity">
    <text evidence="1">Belongs to the universal ribosomal protein uL1 family.</text>
</comment>
<keyword evidence="5" id="KW-1185">Reference proteome</keyword>
<dbReference type="GeneID" id="19881345"/>
<dbReference type="InterPro" id="IPR016095">
    <property type="entry name" value="Ribosomal_uL1_3-a/b-sand"/>
</dbReference>
<name>L2GNN5_VITCO</name>
<dbReference type="InterPro" id="IPR028364">
    <property type="entry name" value="Ribosomal_uL1/biogenesis"/>
</dbReference>
<protein>
    <recommendedName>
        <fullName evidence="6">Ribosomal protein L1</fullName>
    </recommendedName>
</protein>
<reference evidence="5" key="1">
    <citation type="submission" date="2011-05" db="EMBL/GenBank/DDBJ databases">
        <title>The genome sequence of Vittaforma corneae strain ATCC 50505.</title>
        <authorList>
            <consortium name="The Broad Institute Genome Sequencing Platform"/>
            <person name="Cuomo C."/>
            <person name="Didier E."/>
            <person name="Bowers L."/>
            <person name="Young S.K."/>
            <person name="Zeng Q."/>
            <person name="Gargeya S."/>
            <person name="Fitzgerald M."/>
            <person name="Haas B."/>
            <person name="Abouelleil A."/>
            <person name="Alvarado L."/>
            <person name="Arachchi H.M."/>
            <person name="Berlin A."/>
            <person name="Chapman S.B."/>
            <person name="Gearin G."/>
            <person name="Goldberg J."/>
            <person name="Griggs A."/>
            <person name="Gujja S."/>
            <person name="Hansen M."/>
            <person name="Heiman D."/>
            <person name="Howarth C."/>
            <person name="Larimer J."/>
            <person name="Lui A."/>
            <person name="MacDonald P.J.P."/>
            <person name="McCowen C."/>
            <person name="Montmayeur A."/>
            <person name="Murphy C."/>
            <person name="Neiman D."/>
            <person name="Pearson M."/>
            <person name="Priest M."/>
            <person name="Roberts A."/>
            <person name="Saif S."/>
            <person name="Shea T."/>
            <person name="Sisk P."/>
            <person name="Stolte C."/>
            <person name="Sykes S."/>
            <person name="Wortman J."/>
            <person name="Nusbaum C."/>
            <person name="Birren B."/>
        </authorList>
    </citation>
    <scope>NUCLEOTIDE SEQUENCE [LARGE SCALE GENOMIC DNA]</scope>
    <source>
        <strain evidence="5">ATCC 50505</strain>
    </source>
</reference>
<dbReference type="Proteomes" id="UP000011082">
    <property type="component" value="Unassembled WGS sequence"/>
</dbReference>
<dbReference type="Gene3D" id="3.40.50.790">
    <property type="match status" value="1"/>
</dbReference>